<evidence type="ECO:0000313" key="3">
    <source>
        <dbReference type="Proteomes" id="UP000694844"/>
    </source>
</evidence>
<accession>A0A8B8CWV9</accession>
<name>A0A8B8CWV9_CRAVI</name>
<feature type="compositionally biased region" description="Basic and acidic residues" evidence="1">
    <location>
        <begin position="158"/>
        <end position="180"/>
    </location>
</feature>
<sequence length="253" mass="28901">MCDKNQPGKWTHSKRQLKHSHPLFEEGNILCSILVKQLPFDASAPEGFSDPSDPNGIPCGISGCNKILDCLNSYEMHYNSAHRNVCSQCKRSFPTSHLLDIHLQEWHDSMFDLMAVNSPVYQCLLESCGEKFWNSKDRKNHMIKSHKFPSNYRFERERKKNAVDKKGENMETDSTKESSQNHRVFSYKVPNQICFGQGSALGFQRGRGRGKKAPKKHWHQTKKGENTAVDIESVDMQDLAQALDAPKDNKMES</sequence>
<feature type="compositionally biased region" description="Basic residues" evidence="1">
    <location>
        <begin position="206"/>
        <end position="221"/>
    </location>
</feature>
<organism evidence="3 4">
    <name type="scientific">Crassostrea virginica</name>
    <name type="common">Eastern oyster</name>
    <dbReference type="NCBI Taxonomy" id="6565"/>
    <lineage>
        <taxon>Eukaryota</taxon>
        <taxon>Metazoa</taxon>
        <taxon>Spiralia</taxon>
        <taxon>Lophotrochozoa</taxon>
        <taxon>Mollusca</taxon>
        <taxon>Bivalvia</taxon>
        <taxon>Autobranchia</taxon>
        <taxon>Pteriomorphia</taxon>
        <taxon>Ostreida</taxon>
        <taxon>Ostreoidea</taxon>
        <taxon>Ostreidae</taxon>
        <taxon>Crassostrea</taxon>
    </lineage>
</organism>
<dbReference type="Gene3D" id="3.30.160.60">
    <property type="entry name" value="Classic Zinc Finger"/>
    <property type="match status" value="1"/>
</dbReference>
<protein>
    <submittedName>
        <fullName evidence="4">Zinc finger protein 511-like</fullName>
    </submittedName>
</protein>
<feature type="region of interest" description="Disordered" evidence="1">
    <location>
        <begin position="205"/>
        <end position="231"/>
    </location>
</feature>
<dbReference type="AlphaFoldDB" id="A0A8B8CWV9"/>
<dbReference type="PANTHER" id="PTHR21354:SF0">
    <property type="entry name" value="ZINC FINGER PROTEIN 511"/>
    <property type="match status" value="1"/>
</dbReference>
<dbReference type="OrthoDB" id="18440at2759"/>
<dbReference type="KEGG" id="cvn:111121829"/>
<evidence type="ECO:0000259" key="2">
    <source>
        <dbReference type="PROSITE" id="PS00028"/>
    </source>
</evidence>
<evidence type="ECO:0000256" key="1">
    <source>
        <dbReference type="SAM" id="MobiDB-lite"/>
    </source>
</evidence>
<dbReference type="Proteomes" id="UP000694844">
    <property type="component" value="Chromosome 2"/>
</dbReference>
<feature type="domain" description="C2H2-type" evidence="2">
    <location>
        <begin position="86"/>
        <end position="107"/>
    </location>
</feature>
<dbReference type="GeneID" id="111121829"/>
<dbReference type="PROSITE" id="PS00028">
    <property type="entry name" value="ZINC_FINGER_C2H2_1"/>
    <property type="match status" value="2"/>
</dbReference>
<dbReference type="InterPro" id="IPR013087">
    <property type="entry name" value="Znf_C2H2_type"/>
</dbReference>
<feature type="region of interest" description="Disordered" evidence="1">
    <location>
        <begin position="158"/>
        <end position="181"/>
    </location>
</feature>
<dbReference type="PANTHER" id="PTHR21354">
    <property type="entry name" value="ZINC FINGER PROTEIN 511"/>
    <property type="match status" value="1"/>
</dbReference>
<evidence type="ECO:0000313" key="4">
    <source>
        <dbReference type="RefSeq" id="XP_022318971.1"/>
    </source>
</evidence>
<dbReference type="InterPro" id="IPR039258">
    <property type="entry name" value="ZNF511"/>
</dbReference>
<keyword evidence="3" id="KW-1185">Reference proteome</keyword>
<feature type="domain" description="C2H2-type" evidence="2">
    <location>
        <begin position="123"/>
        <end position="146"/>
    </location>
</feature>
<reference evidence="4" key="1">
    <citation type="submission" date="2025-08" db="UniProtKB">
        <authorList>
            <consortium name="RefSeq"/>
        </authorList>
    </citation>
    <scope>IDENTIFICATION</scope>
    <source>
        <tissue evidence="4">Whole sample</tissue>
    </source>
</reference>
<gene>
    <name evidence="4" type="primary">LOC111121829</name>
</gene>
<proteinExistence type="predicted"/>
<dbReference type="RefSeq" id="XP_022318971.1">
    <property type="nucleotide sequence ID" value="XM_022463263.1"/>
</dbReference>
<dbReference type="SMART" id="SM00355">
    <property type="entry name" value="ZnF_C2H2"/>
    <property type="match status" value="3"/>
</dbReference>